<dbReference type="Pfam" id="PF03848">
    <property type="entry name" value="TehB"/>
    <property type="match status" value="1"/>
</dbReference>
<keyword evidence="9" id="KW-1185">Reference proteome</keyword>
<evidence type="ECO:0000256" key="3">
    <source>
        <dbReference type="ARBA" id="ARBA00005708"/>
    </source>
</evidence>
<organism evidence="8 9">
    <name type="scientific">Nitrospira defluvii</name>
    <dbReference type="NCBI Taxonomy" id="330214"/>
    <lineage>
        <taxon>Bacteria</taxon>
        <taxon>Pseudomonadati</taxon>
        <taxon>Nitrospirota</taxon>
        <taxon>Nitrospiria</taxon>
        <taxon>Nitrospirales</taxon>
        <taxon>Nitrospiraceae</taxon>
        <taxon>Nitrospira</taxon>
    </lineage>
</organism>
<dbReference type="RefSeq" id="WP_213043793.1">
    <property type="nucleotide sequence ID" value="NZ_CAJNBJ010000018.1"/>
</dbReference>
<dbReference type="EMBL" id="CAJNBJ010000018">
    <property type="protein sequence ID" value="CAE6788152.1"/>
    <property type="molecule type" value="Genomic_DNA"/>
</dbReference>
<dbReference type="PANTHER" id="PTHR42844">
    <property type="entry name" value="DIHYDRONEOPTERIN ALDOLASE 1-RELATED"/>
    <property type="match status" value="1"/>
</dbReference>
<evidence type="ECO:0000256" key="2">
    <source>
        <dbReference type="ARBA" id="ARBA00005013"/>
    </source>
</evidence>
<dbReference type="Gene3D" id="3.40.50.150">
    <property type="entry name" value="Vaccinia Virus protein VP39"/>
    <property type="match status" value="1"/>
</dbReference>
<comment type="caution">
    <text evidence="8">The sequence shown here is derived from an EMBL/GenBank/DDBJ whole genome shotgun (WGS) entry which is preliminary data.</text>
</comment>
<dbReference type="InterPro" id="IPR006157">
    <property type="entry name" value="FolB_dom"/>
</dbReference>
<proteinExistence type="inferred from homology"/>
<dbReference type="Pfam" id="PF02152">
    <property type="entry name" value="FolB"/>
    <property type="match status" value="1"/>
</dbReference>
<dbReference type="PANTHER" id="PTHR42844:SF1">
    <property type="entry name" value="DIHYDRONEOPTERIN ALDOLASE 1-RELATED"/>
    <property type="match status" value="1"/>
</dbReference>
<evidence type="ECO:0000256" key="6">
    <source>
        <dbReference type="RuleBase" id="RU362079"/>
    </source>
</evidence>
<accession>A0ABN7M6F8</accession>
<dbReference type="SMART" id="SM00905">
    <property type="entry name" value="FolB"/>
    <property type="match status" value="1"/>
</dbReference>
<dbReference type="NCBIfam" id="TIGR00525">
    <property type="entry name" value="folB"/>
    <property type="match status" value="1"/>
</dbReference>
<dbReference type="SUPFAM" id="SSF55620">
    <property type="entry name" value="Tetrahydrobiopterin biosynthesis enzymes-like"/>
    <property type="match status" value="1"/>
</dbReference>
<dbReference type="EC" id="4.1.2.25" evidence="6"/>
<dbReference type="CDD" id="cd02440">
    <property type="entry name" value="AdoMet_MTases"/>
    <property type="match status" value="1"/>
</dbReference>
<dbReference type="InterPro" id="IPR015985">
    <property type="entry name" value="TehB-like_dom"/>
</dbReference>
<dbReference type="InterPro" id="IPR029063">
    <property type="entry name" value="SAM-dependent_MTases_sf"/>
</dbReference>
<dbReference type="Proteomes" id="UP000675880">
    <property type="component" value="Unassembled WGS sequence"/>
</dbReference>
<comment type="similarity">
    <text evidence="3 6">Belongs to the DHNA family.</text>
</comment>
<sequence length="309" mass="34395">MAARIIIERLEFYGRCGVTEEERRKPQLIAVDLELDAAVEPAGLSDRLDDTIDYARVADRVVALGASRTCQLLETLAEQLVDMLFAEFPVTHLRMWIRKLHAPLAMVAGSVGVRFERTRSAPPPTQPMPLPFLVEQLGRIPKGHILDVAAGRGRNTLYLLSQGSQVEAIDRDAEALAELGAAAKVRHLSGLTTRVLDLEADPDRPPSLGQACYDAVIVSYYLHRPLFPSLIDALKPNGMLIYETFTIDNYFRHRHPRRWEFCLAPNELLRLTSPLRVLHYDEGEHDGGQGSGPSYTVRLVAQKAGPETT</sequence>
<evidence type="ECO:0000259" key="7">
    <source>
        <dbReference type="SMART" id="SM00905"/>
    </source>
</evidence>
<name>A0ABN7M6F8_9BACT</name>
<evidence type="ECO:0000313" key="9">
    <source>
        <dbReference type="Proteomes" id="UP000675880"/>
    </source>
</evidence>
<evidence type="ECO:0000256" key="4">
    <source>
        <dbReference type="ARBA" id="ARBA00022909"/>
    </source>
</evidence>
<evidence type="ECO:0000256" key="5">
    <source>
        <dbReference type="ARBA" id="ARBA00023239"/>
    </source>
</evidence>
<feature type="domain" description="Dihydroneopterin aldolase/epimerase" evidence="7">
    <location>
        <begin position="5"/>
        <end position="117"/>
    </location>
</feature>
<comment type="pathway">
    <text evidence="2 6">Cofactor biosynthesis; tetrahydrofolate biosynthesis; 2-amino-4-hydroxy-6-hydroxymethyl-7,8-dihydropteridine diphosphate from 7,8-dihydroneopterin triphosphate: step 3/4.</text>
</comment>
<evidence type="ECO:0000256" key="1">
    <source>
        <dbReference type="ARBA" id="ARBA00001353"/>
    </source>
</evidence>
<comment type="function">
    <text evidence="6">Catalyzes the conversion of 7,8-dihydroneopterin to 6-hydroxymethyl-7,8-dihydropterin.</text>
</comment>
<dbReference type="Gene3D" id="3.30.1130.10">
    <property type="match status" value="1"/>
</dbReference>
<dbReference type="InterPro" id="IPR043133">
    <property type="entry name" value="GTP-CH-I_C/QueF"/>
</dbReference>
<keyword evidence="5 6" id="KW-0456">Lyase</keyword>
<dbReference type="SUPFAM" id="SSF53335">
    <property type="entry name" value="S-adenosyl-L-methionine-dependent methyltransferases"/>
    <property type="match status" value="1"/>
</dbReference>
<protein>
    <recommendedName>
        <fullName evidence="6">7,8-dihydroneopterin aldolase</fullName>
        <ecNumber evidence="6">4.1.2.25</ecNumber>
    </recommendedName>
</protein>
<dbReference type="NCBIfam" id="TIGR00526">
    <property type="entry name" value="folB_dom"/>
    <property type="match status" value="1"/>
</dbReference>
<dbReference type="GO" id="GO:0004150">
    <property type="term" value="F:dihydroneopterin aldolase activity"/>
    <property type="evidence" value="ECO:0007669"/>
    <property type="project" value="UniProtKB-EC"/>
</dbReference>
<keyword evidence="4 6" id="KW-0289">Folate biosynthesis</keyword>
<dbReference type="InterPro" id="IPR006156">
    <property type="entry name" value="Dihydroneopterin_aldolase"/>
</dbReference>
<gene>
    <name evidence="8" type="primary">folB</name>
    <name evidence="8" type="ORF">NSPZN2_50214</name>
</gene>
<comment type="catalytic activity">
    <reaction evidence="1 6">
        <text>7,8-dihydroneopterin = 6-hydroxymethyl-7,8-dihydropterin + glycolaldehyde</text>
        <dbReference type="Rhea" id="RHEA:10540"/>
        <dbReference type="ChEBI" id="CHEBI:17001"/>
        <dbReference type="ChEBI" id="CHEBI:17071"/>
        <dbReference type="ChEBI" id="CHEBI:44841"/>
        <dbReference type="EC" id="4.1.2.25"/>
    </reaction>
</comment>
<reference evidence="8 9" key="1">
    <citation type="submission" date="2021-02" db="EMBL/GenBank/DDBJ databases">
        <authorList>
            <person name="Han P."/>
        </authorList>
    </citation>
    <scope>NUCLEOTIDE SEQUENCE [LARGE SCALE GENOMIC DNA]</scope>
    <source>
        <strain evidence="8">Candidatus Nitrospira sp. ZN2</strain>
    </source>
</reference>
<evidence type="ECO:0000313" key="8">
    <source>
        <dbReference type="EMBL" id="CAE6788152.1"/>
    </source>
</evidence>